<dbReference type="EMBL" id="AP021874">
    <property type="protein sequence ID" value="BBO66148.1"/>
    <property type="molecule type" value="Genomic_DNA"/>
</dbReference>
<dbReference type="PANTHER" id="PTHR37485">
    <property type="entry name" value="CELL DIVISION PROTEIN FTSB"/>
    <property type="match status" value="1"/>
</dbReference>
<dbReference type="PANTHER" id="PTHR37485:SF1">
    <property type="entry name" value="CELL DIVISION PROTEIN FTSB"/>
    <property type="match status" value="1"/>
</dbReference>
<keyword evidence="6" id="KW-0131">Cell cycle</keyword>
<keyword evidence="9" id="KW-1185">Reference proteome</keyword>
<proteinExistence type="predicted"/>
<evidence type="ECO:0000256" key="6">
    <source>
        <dbReference type="ARBA" id="ARBA00023306"/>
    </source>
</evidence>
<keyword evidence="4 7" id="KW-1133">Transmembrane helix</keyword>
<keyword evidence="2" id="KW-0132">Cell division</keyword>
<dbReference type="GO" id="GO:0030428">
    <property type="term" value="C:cell septum"/>
    <property type="evidence" value="ECO:0007669"/>
    <property type="project" value="TreeGrafter"/>
</dbReference>
<accession>A0A5K7YAH1</accession>
<evidence type="ECO:0000256" key="3">
    <source>
        <dbReference type="ARBA" id="ARBA00022692"/>
    </source>
</evidence>
<keyword evidence="1" id="KW-1003">Cell membrane</keyword>
<dbReference type="InterPro" id="IPR023081">
    <property type="entry name" value="Cell_div_FtsB"/>
</dbReference>
<dbReference type="RefSeq" id="WP_167527540.1">
    <property type="nucleotide sequence ID" value="NZ_AP021874.1"/>
</dbReference>
<dbReference type="InterPro" id="IPR007060">
    <property type="entry name" value="FtsL/DivIC"/>
</dbReference>
<dbReference type="Pfam" id="PF04977">
    <property type="entry name" value="DivIC"/>
    <property type="match status" value="1"/>
</dbReference>
<evidence type="ECO:0000313" key="9">
    <source>
        <dbReference type="Proteomes" id="UP000427906"/>
    </source>
</evidence>
<evidence type="ECO:0000256" key="1">
    <source>
        <dbReference type="ARBA" id="ARBA00022475"/>
    </source>
</evidence>
<evidence type="ECO:0000313" key="8">
    <source>
        <dbReference type="EMBL" id="BBO66148.1"/>
    </source>
</evidence>
<dbReference type="AlphaFoldDB" id="A0A5K7YAH1"/>
<keyword evidence="5 7" id="KW-0472">Membrane</keyword>
<sequence length="95" mass="10715">MNLRQKILFAGAVVGMFHLLLVIVFGDKGLVELSRLREKEQFMARQNETVAGENVSLYRTIGRLKNDPVYIESVARNELGMVGKDDIVILGPRKK</sequence>
<evidence type="ECO:0000256" key="4">
    <source>
        <dbReference type="ARBA" id="ARBA00022989"/>
    </source>
</evidence>
<keyword evidence="3 7" id="KW-0812">Transmembrane</keyword>
<dbReference type="KEGG" id="dalk:DSCA_00780"/>
<organism evidence="8 9">
    <name type="scientific">Desulfosarcina alkanivorans</name>
    <dbReference type="NCBI Taxonomy" id="571177"/>
    <lineage>
        <taxon>Bacteria</taxon>
        <taxon>Pseudomonadati</taxon>
        <taxon>Thermodesulfobacteriota</taxon>
        <taxon>Desulfobacteria</taxon>
        <taxon>Desulfobacterales</taxon>
        <taxon>Desulfosarcinaceae</taxon>
        <taxon>Desulfosarcina</taxon>
    </lineage>
</organism>
<evidence type="ECO:0008006" key="10">
    <source>
        <dbReference type="Google" id="ProtNLM"/>
    </source>
</evidence>
<gene>
    <name evidence="8" type="ORF">DSCA_00780</name>
</gene>
<feature type="transmembrane region" description="Helical" evidence="7">
    <location>
        <begin position="7"/>
        <end position="26"/>
    </location>
</feature>
<evidence type="ECO:0000256" key="7">
    <source>
        <dbReference type="SAM" id="Phobius"/>
    </source>
</evidence>
<protein>
    <recommendedName>
        <fullName evidence="10">Septum formation initiator</fullName>
    </recommendedName>
</protein>
<evidence type="ECO:0000256" key="5">
    <source>
        <dbReference type="ARBA" id="ARBA00023136"/>
    </source>
</evidence>
<name>A0A5K7YAH1_9BACT</name>
<evidence type="ECO:0000256" key="2">
    <source>
        <dbReference type="ARBA" id="ARBA00022618"/>
    </source>
</evidence>
<dbReference type="GO" id="GO:0043093">
    <property type="term" value="P:FtsZ-dependent cytokinesis"/>
    <property type="evidence" value="ECO:0007669"/>
    <property type="project" value="TreeGrafter"/>
</dbReference>
<reference evidence="8 9" key="1">
    <citation type="submission" date="2019-11" db="EMBL/GenBank/DDBJ databases">
        <title>Comparative genomics of hydrocarbon-degrading Desulfosarcina strains.</title>
        <authorList>
            <person name="Watanabe M."/>
            <person name="Kojima H."/>
            <person name="Fukui M."/>
        </authorList>
    </citation>
    <scope>NUCLEOTIDE SEQUENCE [LARGE SCALE GENOMIC DNA]</scope>
    <source>
        <strain evidence="8 9">PL12</strain>
    </source>
</reference>
<dbReference type="Proteomes" id="UP000427906">
    <property type="component" value="Chromosome"/>
</dbReference>